<feature type="region of interest" description="Disordered" evidence="1">
    <location>
        <begin position="164"/>
        <end position="183"/>
    </location>
</feature>
<comment type="caution">
    <text evidence="2">The sequence shown here is derived from an EMBL/GenBank/DDBJ whole genome shotgun (WGS) entry which is preliminary data.</text>
</comment>
<accession>A0A0L0UR11</accession>
<proteinExistence type="predicted"/>
<feature type="region of interest" description="Disordered" evidence="1">
    <location>
        <begin position="1"/>
        <end position="21"/>
    </location>
</feature>
<protein>
    <submittedName>
        <fullName evidence="2">Uncharacterized protein</fullName>
    </submittedName>
</protein>
<feature type="compositionally biased region" description="Polar residues" evidence="1">
    <location>
        <begin position="265"/>
        <end position="293"/>
    </location>
</feature>
<reference evidence="3" key="1">
    <citation type="submission" date="2014-03" db="EMBL/GenBank/DDBJ databases">
        <title>The Genome Sequence of Puccinia striiformis f. sp. tritici PST-78.</title>
        <authorList>
            <consortium name="The Broad Institute Genome Sequencing Platform"/>
            <person name="Cuomo C."/>
            <person name="Hulbert S."/>
            <person name="Chen X."/>
            <person name="Walker B."/>
            <person name="Young S.K."/>
            <person name="Zeng Q."/>
            <person name="Gargeya S."/>
            <person name="Fitzgerald M."/>
            <person name="Haas B."/>
            <person name="Abouelleil A."/>
            <person name="Alvarado L."/>
            <person name="Arachchi H.M."/>
            <person name="Berlin A.M."/>
            <person name="Chapman S.B."/>
            <person name="Goldberg J."/>
            <person name="Griggs A."/>
            <person name="Gujja S."/>
            <person name="Hansen M."/>
            <person name="Howarth C."/>
            <person name="Imamovic A."/>
            <person name="Larimer J."/>
            <person name="McCowan C."/>
            <person name="Montmayeur A."/>
            <person name="Murphy C."/>
            <person name="Neiman D."/>
            <person name="Pearson M."/>
            <person name="Priest M."/>
            <person name="Roberts A."/>
            <person name="Saif S."/>
            <person name="Shea T."/>
            <person name="Sisk P."/>
            <person name="Sykes S."/>
            <person name="Wortman J."/>
            <person name="Nusbaum C."/>
            <person name="Birren B."/>
        </authorList>
    </citation>
    <scope>NUCLEOTIDE SEQUENCE [LARGE SCALE GENOMIC DNA]</scope>
    <source>
        <strain evidence="3">race PST-78</strain>
    </source>
</reference>
<feature type="compositionally biased region" description="Low complexity" evidence="1">
    <location>
        <begin position="1"/>
        <end position="14"/>
    </location>
</feature>
<dbReference type="EMBL" id="AJIL01000355">
    <property type="protein sequence ID" value="KNE89478.1"/>
    <property type="molecule type" value="Genomic_DNA"/>
</dbReference>
<organism evidence="2 3">
    <name type="scientific">Puccinia striiformis f. sp. tritici PST-78</name>
    <dbReference type="NCBI Taxonomy" id="1165861"/>
    <lineage>
        <taxon>Eukaryota</taxon>
        <taxon>Fungi</taxon>
        <taxon>Dikarya</taxon>
        <taxon>Basidiomycota</taxon>
        <taxon>Pucciniomycotina</taxon>
        <taxon>Pucciniomycetes</taxon>
        <taxon>Pucciniales</taxon>
        <taxon>Pucciniaceae</taxon>
        <taxon>Puccinia</taxon>
    </lineage>
</organism>
<feature type="compositionally biased region" description="Basic residues" evidence="1">
    <location>
        <begin position="164"/>
        <end position="179"/>
    </location>
</feature>
<gene>
    <name evidence="2" type="ORF">PSTG_17067</name>
</gene>
<dbReference type="OrthoDB" id="498125at2759"/>
<dbReference type="Proteomes" id="UP000054564">
    <property type="component" value="Unassembled WGS sequence"/>
</dbReference>
<evidence type="ECO:0000313" key="3">
    <source>
        <dbReference type="Proteomes" id="UP000054564"/>
    </source>
</evidence>
<dbReference type="AlphaFoldDB" id="A0A0L0UR11"/>
<evidence type="ECO:0000313" key="2">
    <source>
        <dbReference type="EMBL" id="KNE89478.1"/>
    </source>
</evidence>
<evidence type="ECO:0000256" key="1">
    <source>
        <dbReference type="SAM" id="MobiDB-lite"/>
    </source>
</evidence>
<name>A0A0L0UR11_9BASI</name>
<feature type="region of interest" description="Disordered" evidence="1">
    <location>
        <begin position="264"/>
        <end position="311"/>
    </location>
</feature>
<sequence>MSATYSSSDSGESSYHPQVPSNKPRNLFDLHLNLKHQHQQTSQSVAILRKFIIRPLLCILHLLYHFNHYYLSKPKLIPISASTTPINSALPASISHLTRSSKLPNDNHQSAILLTNNSEINPLSLDLALDFATIGYHVFIQVSSHSQLSEVIVRWQRLKSKLIKQHHHNHTPTRRRHSSKQQPSSSILKSLYHQLFTPASTHNQAHQLIRPRIGTIIPLLYFTHDVAQRLEAISTISAYLHENAIDMISLLNIIDPSRIRKSCPNPFNSPTSPTFSLSRSNQTPLSASSSPSITCRPLTGNPSPPASSDFLPSLHSPSVLRSLPTGSSIAPLNHELHNPEPLPLSISAENYLFDAYGDTLIGPLSTTQDLLLLLKDHRGRVINIWDGPQHSPSALTNILLDGFRKINNVLKTELETLNIPVSIIYKPPGHNLNVSRRSAQSTVTRDPRSLLTEASDPDLLNIFIKQTAEVMAKESSTYKASSNPRQNPSFDLIKSVLETNYPCPVYPIGIRELVDQVSQLSGLGRMASALDRLLEI</sequence>
<dbReference type="STRING" id="1165861.A0A0L0UR11"/>
<keyword evidence="3" id="KW-1185">Reference proteome</keyword>